<protein>
    <submittedName>
        <fullName evidence="2">Uncharacterized protein</fullName>
    </submittedName>
</protein>
<keyword evidence="3" id="KW-1185">Reference proteome</keyword>
<name>A0AAP0JLD8_9MAGN</name>
<comment type="caution">
    <text evidence="2">The sequence shown here is derived from an EMBL/GenBank/DDBJ whole genome shotgun (WGS) entry which is preliminary data.</text>
</comment>
<feature type="region of interest" description="Disordered" evidence="1">
    <location>
        <begin position="1"/>
        <end position="20"/>
    </location>
</feature>
<proteinExistence type="predicted"/>
<gene>
    <name evidence="2" type="ORF">Syun_014603</name>
</gene>
<sequence length="54" mass="5903">MIGGLTVKVPRRKKMDRGAAKNAEEGAGLMDMHSCKCCCGVEGTELMYEALLLW</sequence>
<evidence type="ECO:0000313" key="3">
    <source>
        <dbReference type="Proteomes" id="UP001420932"/>
    </source>
</evidence>
<dbReference type="EMBL" id="JBBNAF010000006">
    <property type="protein sequence ID" value="KAK9135273.1"/>
    <property type="molecule type" value="Genomic_DNA"/>
</dbReference>
<organism evidence="2 3">
    <name type="scientific">Stephania yunnanensis</name>
    <dbReference type="NCBI Taxonomy" id="152371"/>
    <lineage>
        <taxon>Eukaryota</taxon>
        <taxon>Viridiplantae</taxon>
        <taxon>Streptophyta</taxon>
        <taxon>Embryophyta</taxon>
        <taxon>Tracheophyta</taxon>
        <taxon>Spermatophyta</taxon>
        <taxon>Magnoliopsida</taxon>
        <taxon>Ranunculales</taxon>
        <taxon>Menispermaceae</taxon>
        <taxon>Menispermoideae</taxon>
        <taxon>Cissampelideae</taxon>
        <taxon>Stephania</taxon>
    </lineage>
</organism>
<evidence type="ECO:0000313" key="2">
    <source>
        <dbReference type="EMBL" id="KAK9135273.1"/>
    </source>
</evidence>
<reference evidence="2 3" key="1">
    <citation type="submission" date="2024-01" db="EMBL/GenBank/DDBJ databases">
        <title>Genome assemblies of Stephania.</title>
        <authorList>
            <person name="Yang L."/>
        </authorList>
    </citation>
    <scope>NUCLEOTIDE SEQUENCE [LARGE SCALE GENOMIC DNA]</scope>
    <source>
        <strain evidence="2">YNDBR</strain>
        <tissue evidence="2">Leaf</tissue>
    </source>
</reference>
<dbReference type="AlphaFoldDB" id="A0AAP0JLD8"/>
<accession>A0AAP0JLD8</accession>
<dbReference type="Proteomes" id="UP001420932">
    <property type="component" value="Unassembled WGS sequence"/>
</dbReference>
<evidence type="ECO:0000256" key="1">
    <source>
        <dbReference type="SAM" id="MobiDB-lite"/>
    </source>
</evidence>